<dbReference type="GO" id="GO:0016020">
    <property type="term" value="C:membrane"/>
    <property type="evidence" value="ECO:0007669"/>
    <property type="project" value="GOC"/>
</dbReference>
<dbReference type="InterPro" id="IPR014546">
    <property type="entry name" value="UCP028440_lipidA_biosyn"/>
</dbReference>
<sequence length="104" mass="12086">MNIATVMSWFHVNTTAELLWVLFGFAAQMMFTGRFLLQWLASEKQRKSVVPVAFWYFSLAGGVMLLMYAIHRRDPVIILGQAVGVMIYLRNLMLIYADRRRQPT</sequence>
<evidence type="ECO:0000256" key="1">
    <source>
        <dbReference type="SAM" id="Phobius"/>
    </source>
</evidence>
<organism evidence="3 4">
    <name type="scientific">Neotabrizicola shimadae</name>
    <dbReference type="NCBI Taxonomy" id="2807096"/>
    <lineage>
        <taxon>Bacteria</taxon>
        <taxon>Pseudomonadati</taxon>
        <taxon>Pseudomonadota</taxon>
        <taxon>Alphaproteobacteria</taxon>
        <taxon>Rhodobacterales</taxon>
        <taxon>Paracoccaceae</taxon>
        <taxon>Neotabrizicola</taxon>
    </lineage>
</organism>
<name>A0A8G0ZUB2_9RHOB</name>
<dbReference type="AlphaFoldDB" id="A0A8G0ZUB2"/>
<evidence type="ECO:0000259" key="2">
    <source>
        <dbReference type="SMART" id="SM01259"/>
    </source>
</evidence>
<dbReference type="Proteomes" id="UP000826300">
    <property type="component" value="Chromosome"/>
</dbReference>
<dbReference type="GO" id="GO:0009245">
    <property type="term" value="P:lipid A biosynthetic process"/>
    <property type="evidence" value="ECO:0007669"/>
    <property type="project" value="InterPro"/>
</dbReference>
<protein>
    <submittedName>
        <fullName evidence="3">Lipid-A-disaccharide synthase N-terminal domain-containing protein</fullName>
    </submittedName>
</protein>
<keyword evidence="1" id="KW-1133">Transmembrane helix</keyword>
<keyword evidence="1" id="KW-0472">Membrane</keyword>
<evidence type="ECO:0000313" key="4">
    <source>
        <dbReference type="Proteomes" id="UP000826300"/>
    </source>
</evidence>
<evidence type="ECO:0000313" key="3">
    <source>
        <dbReference type="EMBL" id="QYZ68775.1"/>
    </source>
</evidence>
<dbReference type="Gene3D" id="1.20.1280.290">
    <property type="match status" value="1"/>
</dbReference>
<feature type="domain" description="Lipid A biosynthesis N-terminal" evidence="2">
    <location>
        <begin position="23"/>
        <end position="94"/>
    </location>
</feature>
<dbReference type="PIRSF" id="PIRSF028440">
    <property type="entry name" value="UCP_LAB_N"/>
    <property type="match status" value="1"/>
</dbReference>
<keyword evidence="4" id="KW-1185">Reference proteome</keyword>
<feature type="transmembrane region" description="Helical" evidence="1">
    <location>
        <begin position="18"/>
        <end position="37"/>
    </location>
</feature>
<feature type="transmembrane region" description="Helical" evidence="1">
    <location>
        <begin position="49"/>
        <end position="70"/>
    </location>
</feature>
<dbReference type="Pfam" id="PF07578">
    <property type="entry name" value="LAB_N"/>
    <property type="match status" value="1"/>
</dbReference>
<reference evidence="3" key="1">
    <citation type="submission" date="2021-02" db="EMBL/GenBank/DDBJ databases">
        <title>Rhodobacter shimadae sp. nov., an aerobic anoxygenic phototrophic bacterium isolated from a hot spring.</title>
        <authorList>
            <person name="Muramatsu S."/>
            <person name="Haruta S."/>
            <person name="Hirose S."/>
            <person name="Hanada S."/>
        </authorList>
    </citation>
    <scope>NUCLEOTIDE SEQUENCE</scope>
    <source>
        <strain evidence="3">N10</strain>
    </source>
</reference>
<dbReference type="GO" id="GO:0008915">
    <property type="term" value="F:lipid-A-disaccharide synthase activity"/>
    <property type="evidence" value="ECO:0007669"/>
    <property type="project" value="InterPro"/>
</dbReference>
<dbReference type="EMBL" id="CP069370">
    <property type="protein sequence ID" value="QYZ68775.1"/>
    <property type="molecule type" value="Genomic_DNA"/>
</dbReference>
<dbReference type="KEGG" id="nsm:JO391_13475"/>
<proteinExistence type="predicted"/>
<dbReference type="InterPro" id="IPR011499">
    <property type="entry name" value="Lipid_A_biosynth_N"/>
</dbReference>
<keyword evidence="1" id="KW-0812">Transmembrane</keyword>
<accession>A0A8G0ZUB2</accession>
<dbReference type="SMART" id="SM01259">
    <property type="entry name" value="LAB_N"/>
    <property type="match status" value="1"/>
</dbReference>
<gene>
    <name evidence="3" type="ORF">JO391_13475</name>
</gene>
<feature type="transmembrane region" description="Helical" evidence="1">
    <location>
        <begin position="76"/>
        <end position="97"/>
    </location>
</feature>
<dbReference type="RefSeq" id="WP_220660995.1">
    <property type="nucleotide sequence ID" value="NZ_CP069370.1"/>
</dbReference>